<gene>
    <name evidence="2" type="ORF">DEBURN_LOCUS9745</name>
</gene>
<evidence type="ECO:0000313" key="3">
    <source>
        <dbReference type="Proteomes" id="UP000789706"/>
    </source>
</evidence>
<sequence>ATSQIRRKYTNLQTDQINEQRVRYNAEAERDLQQTDLDNALNDLNLMTTAYNNERVTCQQYFLELQQCKEDLYEFLAQFRAEIEGRGIDVADAVGGPPTGRDHAKGLLRGCMRGPMLEWYDENITTKQNFELHNLLDNTAQGTIQLVAGRTAVQLGAQALREANGRAGTDIIPLRATHDPWNEDWSIADGRPTNDAVNAPNANNGTPVVVAGIRFGQAVWMLKDKSPTVEEEIRALQYGTLRQGDGTIEEFANKIRRAGRGYRDEELRRKFLDGLEPEWLEKAEDIGEDMTFNELAKKLSKIELIRMARMKRNNMRLGTSSAIKSHEQKQISSNIVSQPSTQDFQKMLQDGFNKQQELLKKQQTEHKAEIEKLKADFDTKMSQHSKIQPTQSIDQSPALPPGREYRRDEYYTNKFMDDNERRRNPNWGGDINNTLSPLPNHIQNQSARIKKLENDINMLWGGTNETRDTVNQMNNRFKNLSKGDHTTTVKSNRTSFVPLEPISKSDDQLLKLLSPAMRDKIMNPSSENKWVDSVEYIQCKIENIDIPEGGLDTLSMCNVMNKALNNALGWDLGNAPNIALTHNSDHITKLIGGHRDIPISIKYKDEQGVEHLITVTGNVVVIDDGKTDYLLCIGIPWIRKVKGIPDINKHEFQMAVRGKSYVIPTFTRPTEDINVDQPLKTHISADNDLSKYFARKKNMDQDNRVDARASEG</sequence>
<reference evidence="2" key="1">
    <citation type="submission" date="2021-06" db="EMBL/GenBank/DDBJ databases">
        <authorList>
            <person name="Kallberg Y."/>
            <person name="Tangrot J."/>
            <person name="Rosling A."/>
        </authorList>
    </citation>
    <scope>NUCLEOTIDE SEQUENCE</scope>
    <source>
        <strain evidence="2">AZ414A</strain>
    </source>
</reference>
<protein>
    <submittedName>
        <fullName evidence="2">6391_t:CDS:1</fullName>
    </submittedName>
</protein>
<feature type="region of interest" description="Disordered" evidence="1">
    <location>
        <begin position="378"/>
        <end position="404"/>
    </location>
</feature>
<name>A0A9N9CJM4_9GLOM</name>
<feature type="compositionally biased region" description="Polar residues" evidence="1">
    <location>
        <begin position="382"/>
        <end position="395"/>
    </location>
</feature>
<dbReference type="OrthoDB" id="2438904at2759"/>
<dbReference type="Gene3D" id="2.40.70.10">
    <property type="entry name" value="Acid Proteases"/>
    <property type="match status" value="1"/>
</dbReference>
<dbReference type="AlphaFoldDB" id="A0A9N9CJM4"/>
<evidence type="ECO:0000313" key="2">
    <source>
        <dbReference type="EMBL" id="CAG8605871.1"/>
    </source>
</evidence>
<evidence type="ECO:0000256" key="1">
    <source>
        <dbReference type="SAM" id="MobiDB-lite"/>
    </source>
</evidence>
<feature type="compositionally biased region" description="Polar residues" evidence="1">
    <location>
        <begin position="431"/>
        <end position="440"/>
    </location>
</feature>
<accession>A0A9N9CJM4</accession>
<dbReference type="EMBL" id="CAJVPK010002082">
    <property type="protein sequence ID" value="CAG8605871.1"/>
    <property type="molecule type" value="Genomic_DNA"/>
</dbReference>
<organism evidence="2 3">
    <name type="scientific">Diversispora eburnea</name>
    <dbReference type="NCBI Taxonomy" id="1213867"/>
    <lineage>
        <taxon>Eukaryota</taxon>
        <taxon>Fungi</taxon>
        <taxon>Fungi incertae sedis</taxon>
        <taxon>Mucoromycota</taxon>
        <taxon>Glomeromycotina</taxon>
        <taxon>Glomeromycetes</taxon>
        <taxon>Diversisporales</taxon>
        <taxon>Diversisporaceae</taxon>
        <taxon>Diversispora</taxon>
    </lineage>
</organism>
<dbReference type="Proteomes" id="UP000789706">
    <property type="component" value="Unassembled WGS sequence"/>
</dbReference>
<comment type="caution">
    <text evidence="2">The sequence shown here is derived from an EMBL/GenBank/DDBJ whole genome shotgun (WGS) entry which is preliminary data.</text>
</comment>
<feature type="non-terminal residue" evidence="2">
    <location>
        <position position="712"/>
    </location>
</feature>
<feature type="region of interest" description="Disordered" evidence="1">
    <location>
        <begin position="418"/>
        <end position="440"/>
    </location>
</feature>
<proteinExistence type="predicted"/>
<keyword evidence="3" id="KW-1185">Reference proteome</keyword>
<dbReference type="InterPro" id="IPR021109">
    <property type="entry name" value="Peptidase_aspartic_dom_sf"/>
</dbReference>